<proteinExistence type="predicted"/>
<evidence type="ECO:0008006" key="3">
    <source>
        <dbReference type="Google" id="ProtNLM"/>
    </source>
</evidence>
<evidence type="ECO:0000313" key="2">
    <source>
        <dbReference type="Proteomes" id="UP000217763"/>
    </source>
</evidence>
<dbReference type="AlphaFoldDB" id="A0A291HUP6"/>
<dbReference type="EMBL" id="CP012621">
    <property type="protein sequence ID" value="ATG75801.1"/>
    <property type="molecule type" value="Genomic_DNA"/>
</dbReference>
<accession>A0A291HUP6</accession>
<keyword evidence="2" id="KW-1185">Reference proteome</keyword>
<dbReference type="SUPFAM" id="SSF46955">
    <property type="entry name" value="Putative DNA-binding domain"/>
    <property type="match status" value="1"/>
</dbReference>
<dbReference type="RefSeq" id="WP_096780301.1">
    <property type="nucleotide sequence ID" value="NZ_CP012621.1"/>
</dbReference>
<organism evidence="1 2">
    <name type="scientific">Zobellella denitrificans</name>
    <dbReference type="NCBI Taxonomy" id="347534"/>
    <lineage>
        <taxon>Bacteria</taxon>
        <taxon>Pseudomonadati</taxon>
        <taxon>Pseudomonadota</taxon>
        <taxon>Gammaproteobacteria</taxon>
        <taxon>Aeromonadales</taxon>
        <taxon>Aeromonadaceae</taxon>
        <taxon>Zobellella</taxon>
    </lineage>
</organism>
<protein>
    <recommendedName>
        <fullName evidence="3">DNA-binding protein</fullName>
    </recommendedName>
</protein>
<dbReference type="Proteomes" id="UP000217763">
    <property type="component" value="Chromosome"/>
</dbReference>
<evidence type="ECO:0000313" key="1">
    <source>
        <dbReference type="EMBL" id="ATG75801.1"/>
    </source>
</evidence>
<name>A0A291HUP6_9GAMM</name>
<gene>
    <name evidence="1" type="ORF">AN401_04895</name>
</gene>
<reference evidence="2" key="1">
    <citation type="submission" date="2015-09" db="EMBL/GenBank/DDBJ databases">
        <authorList>
            <person name="Shao Z."/>
            <person name="Wang L."/>
        </authorList>
    </citation>
    <scope>NUCLEOTIDE SEQUENCE [LARGE SCALE GENOMIC DNA]</scope>
    <source>
        <strain evidence="2">F13-1</strain>
    </source>
</reference>
<dbReference type="InterPro" id="IPR009061">
    <property type="entry name" value="DNA-bd_dom_put_sf"/>
</dbReference>
<dbReference type="KEGG" id="zdf:AN401_04895"/>
<sequence>MDVVHLNQKQLAARWSISEATLERWHSIGIGPKFLKLCARVAYRQVDVEVYEESCLQVSTSQSVAAHARSS</sequence>